<evidence type="ECO:0000313" key="4">
    <source>
        <dbReference type="Proteomes" id="UP000184546"/>
    </source>
</evidence>
<dbReference type="SMART" id="SM00355">
    <property type="entry name" value="ZnF_C2H2"/>
    <property type="match status" value="3"/>
</dbReference>
<dbReference type="AlphaFoldDB" id="A0A1L9WY31"/>
<proteinExistence type="predicted"/>
<feature type="region of interest" description="Disordered" evidence="1">
    <location>
        <begin position="1"/>
        <end position="71"/>
    </location>
</feature>
<feature type="compositionally biased region" description="Low complexity" evidence="1">
    <location>
        <begin position="163"/>
        <end position="177"/>
    </location>
</feature>
<feature type="domain" description="C2H2-type" evidence="2">
    <location>
        <begin position="453"/>
        <end position="478"/>
    </location>
</feature>
<reference evidence="4" key="1">
    <citation type="journal article" date="2017" name="Genome Biol.">
        <title>Comparative genomics reveals high biological diversity and specific adaptations in the industrially and medically important fungal genus Aspergillus.</title>
        <authorList>
            <person name="de Vries R.P."/>
            <person name="Riley R."/>
            <person name="Wiebenga A."/>
            <person name="Aguilar-Osorio G."/>
            <person name="Amillis S."/>
            <person name="Uchima C.A."/>
            <person name="Anderluh G."/>
            <person name="Asadollahi M."/>
            <person name="Askin M."/>
            <person name="Barry K."/>
            <person name="Battaglia E."/>
            <person name="Bayram O."/>
            <person name="Benocci T."/>
            <person name="Braus-Stromeyer S.A."/>
            <person name="Caldana C."/>
            <person name="Canovas D."/>
            <person name="Cerqueira G.C."/>
            <person name="Chen F."/>
            <person name="Chen W."/>
            <person name="Choi C."/>
            <person name="Clum A."/>
            <person name="Dos Santos R.A."/>
            <person name="Damasio A.R."/>
            <person name="Diallinas G."/>
            <person name="Emri T."/>
            <person name="Fekete E."/>
            <person name="Flipphi M."/>
            <person name="Freyberg S."/>
            <person name="Gallo A."/>
            <person name="Gournas C."/>
            <person name="Habgood R."/>
            <person name="Hainaut M."/>
            <person name="Harispe M.L."/>
            <person name="Henrissat B."/>
            <person name="Hilden K.S."/>
            <person name="Hope R."/>
            <person name="Hossain A."/>
            <person name="Karabika E."/>
            <person name="Karaffa L."/>
            <person name="Karanyi Z."/>
            <person name="Krasevec N."/>
            <person name="Kuo A."/>
            <person name="Kusch H."/>
            <person name="LaButti K."/>
            <person name="Lagendijk E.L."/>
            <person name="Lapidus A."/>
            <person name="Levasseur A."/>
            <person name="Lindquist E."/>
            <person name="Lipzen A."/>
            <person name="Logrieco A.F."/>
            <person name="MacCabe A."/>
            <person name="Maekelae M.R."/>
            <person name="Malavazi I."/>
            <person name="Melin P."/>
            <person name="Meyer V."/>
            <person name="Mielnichuk N."/>
            <person name="Miskei M."/>
            <person name="Molnar A.P."/>
            <person name="Mule G."/>
            <person name="Ngan C.Y."/>
            <person name="Orejas M."/>
            <person name="Orosz E."/>
            <person name="Ouedraogo J.P."/>
            <person name="Overkamp K.M."/>
            <person name="Park H.-S."/>
            <person name="Perrone G."/>
            <person name="Piumi F."/>
            <person name="Punt P.J."/>
            <person name="Ram A.F."/>
            <person name="Ramon A."/>
            <person name="Rauscher S."/>
            <person name="Record E."/>
            <person name="Riano-Pachon D.M."/>
            <person name="Robert V."/>
            <person name="Roehrig J."/>
            <person name="Ruller R."/>
            <person name="Salamov A."/>
            <person name="Salih N.S."/>
            <person name="Samson R.A."/>
            <person name="Sandor E."/>
            <person name="Sanguinetti M."/>
            <person name="Schuetze T."/>
            <person name="Sepcic K."/>
            <person name="Shelest E."/>
            <person name="Sherlock G."/>
            <person name="Sophianopoulou V."/>
            <person name="Squina F.M."/>
            <person name="Sun H."/>
            <person name="Susca A."/>
            <person name="Todd R.B."/>
            <person name="Tsang A."/>
            <person name="Unkles S.E."/>
            <person name="van de Wiele N."/>
            <person name="van Rossen-Uffink D."/>
            <person name="Oliveira J.V."/>
            <person name="Vesth T.C."/>
            <person name="Visser J."/>
            <person name="Yu J.-H."/>
            <person name="Zhou M."/>
            <person name="Andersen M.R."/>
            <person name="Archer D.B."/>
            <person name="Baker S.E."/>
            <person name="Benoit I."/>
            <person name="Brakhage A.A."/>
            <person name="Braus G.H."/>
            <person name="Fischer R."/>
            <person name="Frisvad J.C."/>
            <person name="Goldman G.H."/>
            <person name="Houbraken J."/>
            <person name="Oakley B."/>
            <person name="Pocsi I."/>
            <person name="Scazzocchio C."/>
            <person name="Seiboth B."/>
            <person name="vanKuyk P.A."/>
            <person name="Wortman J."/>
            <person name="Dyer P.S."/>
            <person name="Grigoriev I.V."/>
        </authorList>
    </citation>
    <scope>NUCLEOTIDE SEQUENCE [LARGE SCALE GENOMIC DNA]</scope>
    <source>
        <strain evidence="4">ATCC 16872 / CBS 172.66 / WB 5094</strain>
    </source>
</reference>
<feature type="region of interest" description="Disordered" evidence="1">
    <location>
        <begin position="146"/>
        <end position="240"/>
    </location>
</feature>
<feature type="compositionally biased region" description="Basic and acidic residues" evidence="1">
    <location>
        <begin position="198"/>
        <end position="211"/>
    </location>
</feature>
<evidence type="ECO:0000313" key="3">
    <source>
        <dbReference type="EMBL" id="OJK01074.1"/>
    </source>
</evidence>
<feature type="compositionally biased region" description="Polar residues" evidence="1">
    <location>
        <begin position="231"/>
        <end position="240"/>
    </location>
</feature>
<dbReference type="STRING" id="690307.A0A1L9WY31"/>
<feature type="domain" description="C2H2-type" evidence="2">
    <location>
        <begin position="419"/>
        <end position="448"/>
    </location>
</feature>
<dbReference type="InterPro" id="IPR036236">
    <property type="entry name" value="Znf_C2H2_sf"/>
</dbReference>
<evidence type="ECO:0000259" key="2">
    <source>
        <dbReference type="SMART" id="SM00355"/>
    </source>
</evidence>
<dbReference type="GO" id="GO:0005634">
    <property type="term" value="C:nucleus"/>
    <property type="evidence" value="ECO:0007669"/>
    <property type="project" value="TreeGrafter"/>
</dbReference>
<dbReference type="EMBL" id="KV878975">
    <property type="protein sequence ID" value="OJK01074.1"/>
    <property type="molecule type" value="Genomic_DNA"/>
</dbReference>
<feature type="compositionally biased region" description="Basic and acidic residues" evidence="1">
    <location>
        <begin position="59"/>
        <end position="68"/>
    </location>
</feature>
<dbReference type="SUPFAM" id="SSF57667">
    <property type="entry name" value="beta-beta-alpha zinc fingers"/>
    <property type="match status" value="1"/>
</dbReference>
<dbReference type="VEuPathDB" id="FungiDB:ASPACDRAFT_27510"/>
<dbReference type="OMA" id="SFPECGK"/>
<feature type="region of interest" description="Disordered" evidence="1">
    <location>
        <begin position="294"/>
        <end position="327"/>
    </location>
</feature>
<dbReference type="PANTHER" id="PTHR46179:SF19">
    <property type="entry name" value="C2H2 FINGER DOMAIN TRANSCRIPTION FACTOR (EUROFUNG)-RELATED"/>
    <property type="match status" value="1"/>
</dbReference>
<feature type="compositionally biased region" description="Pro residues" evidence="1">
    <location>
        <begin position="297"/>
        <end position="306"/>
    </location>
</feature>
<feature type="region of interest" description="Disordered" evidence="1">
    <location>
        <begin position="349"/>
        <end position="376"/>
    </location>
</feature>
<keyword evidence="4" id="KW-1185">Reference proteome</keyword>
<organism evidence="3 4">
    <name type="scientific">Aspergillus aculeatus (strain ATCC 16872 / CBS 172.66 / WB 5094)</name>
    <dbReference type="NCBI Taxonomy" id="690307"/>
    <lineage>
        <taxon>Eukaryota</taxon>
        <taxon>Fungi</taxon>
        <taxon>Dikarya</taxon>
        <taxon>Ascomycota</taxon>
        <taxon>Pezizomycotina</taxon>
        <taxon>Eurotiomycetes</taxon>
        <taxon>Eurotiomycetidae</taxon>
        <taxon>Eurotiales</taxon>
        <taxon>Aspergillaceae</taxon>
        <taxon>Aspergillus</taxon>
        <taxon>Aspergillus subgen. Circumdati</taxon>
    </lineage>
</organism>
<feature type="compositionally biased region" description="Low complexity" evidence="1">
    <location>
        <begin position="185"/>
        <end position="194"/>
    </location>
</feature>
<dbReference type="OrthoDB" id="6077919at2759"/>
<feature type="compositionally biased region" description="Basic and acidic residues" evidence="1">
    <location>
        <begin position="479"/>
        <end position="488"/>
    </location>
</feature>
<dbReference type="InterPro" id="IPR013087">
    <property type="entry name" value="Znf_C2H2_type"/>
</dbReference>
<dbReference type="GeneID" id="30973314"/>
<protein>
    <recommendedName>
        <fullName evidence="2">C2H2-type domain-containing protein</fullName>
    </recommendedName>
</protein>
<dbReference type="GO" id="GO:0006357">
    <property type="term" value="P:regulation of transcription by RNA polymerase II"/>
    <property type="evidence" value="ECO:0007669"/>
    <property type="project" value="TreeGrafter"/>
</dbReference>
<feature type="compositionally biased region" description="Pro residues" evidence="1">
    <location>
        <begin position="28"/>
        <end position="38"/>
    </location>
</feature>
<feature type="compositionally biased region" description="Basic residues" evidence="1">
    <location>
        <begin position="502"/>
        <end position="511"/>
    </location>
</feature>
<feature type="compositionally biased region" description="Polar residues" evidence="1">
    <location>
        <begin position="311"/>
        <end position="327"/>
    </location>
</feature>
<dbReference type="InterPro" id="IPR051061">
    <property type="entry name" value="Zinc_finger_trans_reg"/>
</dbReference>
<accession>A0A1L9WY31</accession>
<dbReference type="Gene3D" id="3.30.160.60">
    <property type="entry name" value="Classic Zinc Finger"/>
    <property type="match status" value="1"/>
</dbReference>
<evidence type="ECO:0000256" key="1">
    <source>
        <dbReference type="SAM" id="MobiDB-lite"/>
    </source>
</evidence>
<dbReference type="RefSeq" id="XP_020057413.1">
    <property type="nucleotide sequence ID" value="XM_020199500.1"/>
</dbReference>
<dbReference type="Proteomes" id="UP000184546">
    <property type="component" value="Unassembled WGS sequence"/>
</dbReference>
<feature type="domain" description="C2H2-type" evidence="2">
    <location>
        <begin position="388"/>
        <end position="413"/>
    </location>
</feature>
<name>A0A1L9WY31_ASPA1</name>
<dbReference type="PANTHER" id="PTHR46179">
    <property type="entry name" value="ZINC FINGER PROTEIN"/>
    <property type="match status" value="1"/>
</dbReference>
<gene>
    <name evidence="3" type="ORF">ASPACDRAFT_27510</name>
</gene>
<sequence length="511" mass="55829">MTDSYDPDEIPGSPGLKATQVDYSLKDSPPPFGEPPPEGDIAKPAVDDVAPFSGSSRKRLPESPKPRTLEGNSVLIRHLEPNRPDIANFEYQHGFTHEAVTDESFDKPTRLRSKLDNALLPEPCKPTETDSLKAAATAKQALDLVSLDIKEDPRENAQFGLTPNEPSHSPEQSSPKQEQQHTPPSNNNISSLLSDPAPRQERKLSDPDSRLSKLLLVNPSTSPGQVLPALHSSSTGNSVDHSLPSLQTALAAVTDVPPNPAVRISGSSSYTLPPVQASSPVSRTDSLWDHQRMGQFGPPPQVPPSPYSHLSPASSKEMSTMPSPASQSPYWRIKEIPYLTSPYEVAPSTVKSPATSYPTPTDQTPTGSCDRSFNPSAQANGPVPVGTYKCRHPGCTAPPFQTQYLLNSHANVHSQDRPHFCPIEGCPRGPGGKGFKRKNEMIRHGLVHNSPGYVCPFCPDQQHKYPRPDNLQRHVRVHHVDKNKDDPALRQVLAQRPEGSNRGRRRRTNAQ</sequence>
<feature type="region of interest" description="Disordered" evidence="1">
    <location>
        <begin position="479"/>
        <end position="511"/>
    </location>
</feature>